<evidence type="ECO:0000313" key="1">
    <source>
        <dbReference type="EMBL" id="MXO84994.1"/>
    </source>
</evidence>
<reference evidence="1 2" key="1">
    <citation type="submission" date="2019-12" db="EMBL/GenBank/DDBJ databases">
        <title>Genomic-based taxomic classification of the family Erythrobacteraceae.</title>
        <authorList>
            <person name="Xu L."/>
        </authorList>
    </citation>
    <scope>NUCLEOTIDE SEQUENCE [LARGE SCALE GENOMIC DNA]</scope>
    <source>
        <strain evidence="1 2">MCCC 1A09962</strain>
    </source>
</reference>
<evidence type="ECO:0000313" key="2">
    <source>
        <dbReference type="Proteomes" id="UP000433104"/>
    </source>
</evidence>
<dbReference type="Proteomes" id="UP000433104">
    <property type="component" value="Unassembled WGS sequence"/>
</dbReference>
<comment type="caution">
    <text evidence="1">The sequence shown here is derived from an EMBL/GenBank/DDBJ whole genome shotgun (WGS) entry which is preliminary data.</text>
</comment>
<sequence length="250" mass="28024">MTNFDELDAIYPLKTDDLPRQWVLSQQKGDLPGEWQKRSLGRWHLACHPDARLAQLQTDKGAHVGWVIEPMLHTVSGKATPYPDIVRLGSDGPVDDALVENFLYGRNASGHSDGTGLEGMWIAIVLAADFERIYLGPIHSAVFERSTRRVATSHNLLAPFSRNLELSKSVDPLATQNYYSFGLTAFDGIERLLPNHYLDLHSFEPVRHWPKSTFRTLDGPTAAGRMIDHGRRIVKDIATGQEMVIPRKCS</sequence>
<dbReference type="EMBL" id="WTYW01000001">
    <property type="protein sequence ID" value="MXO84994.1"/>
    <property type="molecule type" value="Genomic_DNA"/>
</dbReference>
<proteinExistence type="predicted"/>
<name>A0A844ZBU8_9SPHN</name>
<dbReference type="RefSeq" id="WP_160681481.1">
    <property type="nucleotide sequence ID" value="NZ_WTYW01000001.1"/>
</dbReference>
<gene>
    <name evidence="1" type="ORF">GRI38_02985</name>
</gene>
<organism evidence="1 2">
    <name type="scientific">Parapontixanthobacter aurantiacus</name>
    <dbReference type="NCBI Taxonomy" id="1463599"/>
    <lineage>
        <taxon>Bacteria</taxon>
        <taxon>Pseudomonadati</taxon>
        <taxon>Pseudomonadota</taxon>
        <taxon>Alphaproteobacteria</taxon>
        <taxon>Sphingomonadales</taxon>
        <taxon>Erythrobacteraceae</taxon>
        <taxon>Parapontixanthobacter</taxon>
    </lineage>
</organism>
<accession>A0A844ZBU8</accession>
<protein>
    <submittedName>
        <fullName evidence="1">Uncharacterized protein</fullName>
    </submittedName>
</protein>
<dbReference type="OrthoDB" id="8335492at2"/>
<keyword evidence="2" id="KW-1185">Reference proteome</keyword>
<dbReference type="AlphaFoldDB" id="A0A844ZBU8"/>